<dbReference type="Proteomes" id="UP000326198">
    <property type="component" value="Unassembled WGS sequence"/>
</dbReference>
<protein>
    <submittedName>
        <fullName evidence="1">Uncharacterized protein</fullName>
    </submittedName>
</protein>
<reference evidence="1 2" key="1">
    <citation type="submission" date="2019-04" db="EMBL/GenBank/DDBJ databases">
        <title>Friends and foes A comparative genomics studyof 23 Aspergillus species from section Flavi.</title>
        <authorList>
            <consortium name="DOE Joint Genome Institute"/>
            <person name="Kjaerbolling I."/>
            <person name="Vesth T."/>
            <person name="Frisvad J.C."/>
            <person name="Nybo J.L."/>
            <person name="Theobald S."/>
            <person name="Kildgaard S."/>
            <person name="Isbrandt T."/>
            <person name="Kuo A."/>
            <person name="Sato A."/>
            <person name="Lyhne E.K."/>
            <person name="Kogle M.E."/>
            <person name="Wiebenga A."/>
            <person name="Kun R.S."/>
            <person name="Lubbers R.J."/>
            <person name="Makela M.R."/>
            <person name="Barry K."/>
            <person name="Chovatia M."/>
            <person name="Clum A."/>
            <person name="Daum C."/>
            <person name="Haridas S."/>
            <person name="He G."/>
            <person name="LaButti K."/>
            <person name="Lipzen A."/>
            <person name="Mondo S."/>
            <person name="Riley R."/>
            <person name="Salamov A."/>
            <person name="Simmons B.A."/>
            <person name="Magnuson J.K."/>
            <person name="Henrissat B."/>
            <person name="Mortensen U.H."/>
            <person name="Larsen T.O."/>
            <person name="Devries R.P."/>
            <person name="Grigoriev I.V."/>
            <person name="Machida M."/>
            <person name="Baker S.E."/>
            <person name="Andersen M.R."/>
        </authorList>
    </citation>
    <scope>NUCLEOTIDE SEQUENCE [LARGE SCALE GENOMIC DNA]</scope>
    <source>
        <strain evidence="1 2">IBT 29228</strain>
    </source>
</reference>
<gene>
    <name evidence="1" type="ORF">BDV26DRAFT_288246</name>
</gene>
<keyword evidence="2" id="KW-1185">Reference proteome</keyword>
<proteinExistence type="predicted"/>
<organism evidence="1 2">
    <name type="scientific">Aspergillus bertholletiae</name>
    <dbReference type="NCBI Taxonomy" id="1226010"/>
    <lineage>
        <taxon>Eukaryota</taxon>
        <taxon>Fungi</taxon>
        <taxon>Dikarya</taxon>
        <taxon>Ascomycota</taxon>
        <taxon>Pezizomycotina</taxon>
        <taxon>Eurotiomycetes</taxon>
        <taxon>Eurotiomycetidae</taxon>
        <taxon>Eurotiales</taxon>
        <taxon>Aspergillaceae</taxon>
        <taxon>Aspergillus</taxon>
        <taxon>Aspergillus subgen. Circumdati</taxon>
    </lineage>
</organism>
<evidence type="ECO:0000313" key="1">
    <source>
        <dbReference type="EMBL" id="KAE8382683.1"/>
    </source>
</evidence>
<evidence type="ECO:0000313" key="2">
    <source>
        <dbReference type="Proteomes" id="UP000326198"/>
    </source>
</evidence>
<sequence length="298" mass="34535">MAHGEDQDSIPMWLQHTKGEVRSGGIGCKLTDMGTSLYTINDIFRQRKPRQSMSPLEKAKLDAFTALYGRYDPREVDSGRKATERISAINNIRLKILTYLGSYNYKLDIYCDTRHYRENKSTMPVVVDGKCPEMRPDPIEIVRDEEDEILFDDESDMDSGSEDGKHYDSDTEYWNGNSKFRNTVVRFQSSVDPRFGSRQKRSLACGRTKSIVALMMTVDNPKQDFLNICSPVFVNWWKYHMGRWRSLRLESLLSIEFDSIVRLTPETNLIHEFTHSTTIFSEGDSLRKLDIRNVCVRD</sequence>
<name>A0A5N7BLR6_9EURO</name>
<accession>A0A5N7BLR6</accession>
<dbReference type="EMBL" id="ML736160">
    <property type="protein sequence ID" value="KAE8382683.1"/>
    <property type="molecule type" value="Genomic_DNA"/>
</dbReference>
<dbReference type="AlphaFoldDB" id="A0A5N7BLR6"/>